<feature type="region of interest" description="Disordered" evidence="1">
    <location>
        <begin position="808"/>
        <end position="850"/>
    </location>
</feature>
<keyword evidence="3" id="KW-1185">Reference proteome</keyword>
<sequence>MMRRRCVAGGGLGDAVTVACTAAAALPTWTSRRRQSSTGGGGGGGSGGARGVHTFIRDNAAPSSTFHSSPSGASHGGGASPRVAPASSAAPAAESPPLSDWAVRLQRELMSPVDPLGGLAHKDYYRDPATGYAPQYAPRDFVSGGAIAYPHAHGSGSAHDSYAAAAARRDWLEHDVATMSATAQDARATARRLGNAAERDTFMQRQTPSHRHGTAVPMNASLTVADQLRATGPLSEAKVHQQTTLDRYRAQAASPSAAVSYTTATGLSGGDLAETVAEDYAGAADDSVDEQLRIAHGLRARERFNFNVLQRTARVPFEGYDMDRFAAQRAGGPHGAQQLPPVVPASSLEEAVKHLRGGSAGLPPTEAEARRTYALNTVSDDPKLGEALTGDVVSGLHARRQRAKEAKQQERKQRFGLGRQGALVQDGGPDRRVLRRHTNDERLLDAVRFASNAYRHTATDEHVDPYVRRSTESGVGHLLTNRFDMARREDRVAHGLQDITERNTVHYGVPIQQSVDEFVFSHRNARGDRPLDYFKPFPNFRAQRLHRMYRDVEGFSLIKQRPEVFEWELFTRYRAHHQQRRELALLHGLEPVANETVAERAARRLALDVLCEATPFDTTKLHRNDDEMRIDAGTLRSWFGAYVLPSPTIVESVLRVEGGALGLHLHNAEDELHTDDTREHILSSRYVNRLLLFEGFHHRWGRGFTKEVSGRAPEPVVKHAQPPHVLKYFDAEERAMYQQYVQRETGAQLEDWERRTRGRRYVVERQQYGEVVAQGYAVAVVDVQHQETGAVVSVSAEQWKGCVAAMGSGAAAGPTAAPTTSSSSTIPSASQAPQQQQQQQQQQRLQSATARMDGEVYSALPGSERTVVPLSVRLESGESMDTTDDIFSAYPLEVPASATHNHALNYGIGAYHYNRGNYVETQDVIWESDTAAQEEGWSPATHADGLRPGLPVRARRRLGPVSTAAEGHATDSGGGAAITGDYQRARIVEYHRQPFFNPDPRLVTVAFAADDVVQEVPLADILIWQRRYHGPERTTGDESRRYNPGGLHRFIDVADPHGERGAAASRTSSGTTTAAAAAAAGGDHFLDKYERRLQHDQTSAKYRTSKQITELDQWTRFDTTRADNYRPLSISHRRDYVRQGYLPRYTPWEWIVTQEADQPIILDTVRSDDVGASHVFSFNRAWRYKARPHGYLRNYDKEVRDLVQFVDGVTPWAQAQKIRTYWEVRQHHPMPQFNRPEVAMHRNSAGLLPSHMWETDKKSGKVRAVKDSVRDYQTKTPLPKWVQL</sequence>
<dbReference type="EMBL" id="JAECZO010000065">
    <property type="protein sequence ID" value="KAK7195943.1"/>
    <property type="molecule type" value="Genomic_DNA"/>
</dbReference>
<comment type="caution">
    <text evidence="2">The sequence shown here is derived from an EMBL/GenBank/DDBJ whole genome shotgun (WGS) entry which is preliminary data.</text>
</comment>
<reference evidence="2 3" key="1">
    <citation type="journal article" date="2021" name="MBio">
        <title>A New Model Trypanosomatid, Novymonas esmeraldas: Genomic Perception of Its 'Candidatus Pandoraea novymonadis' Endosymbiont.</title>
        <authorList>
            <person name="Zakharova A."/>
            <person name="Saura A."/>
            <person name="Butenko A."/>
            <person name="Podesvova L."/>
            <person name="Warmusova S."/>
            <person name="Kostygov A.Y."/>
            <person name="Nenarokova A."/>
            <person name="Lukes J."/>
            <person name="Opperdoes F.R."/>
            <person name="Yurchenko V."/>
        </authorList>
    </citation>
    <scope>NUCLEOTIDE SEQUENCE [LARGE SCALE GENOMIC DNA]</scope>
    <source>
        <strain evidence="2 3">E262AT.01</strain>
    </source>
</reference>
<dbReference type="Proteomes" id="UP001430356">
    <property type="component" value="Unassembled WGS sequence"/>
</dbReference>
<evidence type="ECO:0000256" key="1">
    <source>
        <dbReference type="SAM" id="MobiDB-lite"/>
    </source>
</evidence>
<accession>A0AAW0EP13</accession>
<feature type="region of interest" description="Disordered" evidence="1">
    <location>
        <begin position="30"/>
        <end position="96"/>
    </location>
</feature>
<protein>
    <submittedName>
        <fullName evidence="2">Uncharacterized protein</fullName>
    </submittedName>
</protein>
<organism evidence="2 3">
    <name type="scientific">Novymonas esmeraldas</name>
    <dbReference type="NCBI Taxonomy" id="1808958"/>
    <lineage>
        <taxon>Eukaryota</taxon>
        <taxon>Discoba</taxon>
        <taxon>Euglenozoa</taxon>
        <taxon>Kinetoplastea</taxon>
        <taxon>Metakinetoplastina</taxon>
        <taxon>Trypanosomatida</taxon>
        <taxon>Trypanosomatidae</taxon>
        <taxon>Novymonas</taxon>
    </lineage>
</organism>
<gene>
    <name evidence="2" type="ORF">NESM_000527400</name>
</gene>
<proteinExistence type="predicted"/>
<feature type="compositionally biased region" description="Low complexity" evidence="1">
    <location>
        <begin position="80"/>
        <end position="96"/>
    </location>
</feature>
<evidence type="ECO:0000313" key="3">
    <source>
        <dbReference type="Proteomes" id="UP001430356"/>
    </source>
</evidence>
<evidence type="ECO:0000313" key="2">
    <source>
        <dbReference type="EMBL" id="KAK7195943.1"/>
    </source>
</evidence>
<name>A0AAW0EP13_9TRYP</name>
<feature type="compositionally biased region" description="Gly residues" evidence="1">
    <location>
        <begin position="38"/>
        <end position="50"/>
    </location>
</feature>